<dbReference type="SUPFAM" id="SSF52540">
    <property type="entry name" value="P-loop containing nucleoside triphosphate hydrolases"/>
    <property type="match status" value="1"/>
</dbReference>
<dbReference type="PANTHER" id="PTHR47963:SF9">
    <property type="entry name" value="CRISPR-ASSOCIATED ENDONUCLEASE_HELICASE CAS3"/>
    <property type="match status" value="1"/>
</dbReference>
<keyword evidence="4" id="KW-0479">Metal-binding</keyword>
<reference evidence="11 12" key="2">
    <citation type="submission" date="2011-11" db="EMBL/GenBank/DDBJ databases">
        <authorList>
            <consortium name="US DOE Joint Genome Institute"/>
            <person name="Lucas S."/>
            <person name="Han J."/>
            <person name="Lapidus A."/>
            <person name="Cheng J.-F."/>
            <person name="Goodwin L."/>
            <person name="Pitluck S."/>
            <person name="Peters L."/>
            <person name="Ovchinnikova G."/>
            <person name="Zhang X."/>
            <person name="Detter J.C."/>
            <person name="Han C."/>
            <person name="Tapia R."/>
            <person name="Land M."/>
            <person name="Hauser L."/>
            <person name="Kyrpides N."/>
            <person name="Ivanova N."/>
            <person name="Pagani I."/>
            <person name="Vogl K."/>
            <person name="Liu Z."/>
            <person name="Overmann J."/>
            <person name="Frigaard N.-U."/>
            <person name="Bryant D."/>
            <person name="Woyke T."/>
        </authorList>
    </citation>
    <scope>NUCLEOTIDE SEQUENCE [LARGE SCALE GENOMIC DNA]</scope>
    <source>
        <strain evidence="11 12">970</strain>
    </source>
</reference>
<keyword evidence="7" id="KW-0347">Helicase</keyword>
<dbReference type="PANTHER" id="PTHR47963">
    <property type="entry name" value="DEAD-BOX ATP-DEPENDENT RNA HELICASE 47, MITOCHONDRIAL"/>
    <property type="match status" value="1"/>
</dbReference>
<dbReference type="Pfam" id="PF18019">
    <property type="entry name" value="Cas3_HD"/>
    <property type="match status" value="1"/>
</dbReference>
<dbReference type="GO" id="GO:0005524">
    <property type="term" value="F:ATP binding"/>
    <property type="evidence" value="ECO:0007669"/>
    <property type="project" value="UniProtKB-KW"/>
</dbReference>
<dbReference type="OrthoDB" id="9810236at2"/>
<dbReference type="InterPro" id="IPR050547">
    <property type="entry name" value="DEAD_box_RNA_helicases"/>
</dbReference>
<dbReference type="GO" id="GO:0016787">
    <property type="term" value="F:hydrolase activity"/>
    <property type="evidence" value="ECO:0007669"/>
    <property type="project" value="UniProtKB-KW"/>
</dbReference>
<evidence type="ECO:0000256" key="2">
    <source>
        <dbReference type="ARBA" id="ARBA00009046"/>
    </source>
</evidence>
<dbReference type="PROSITE" id="PS51643">
    <property type="entry name" value="HD_CAS3"/>
    <property type="match status" value="1"/>
</dbReference>
<accession>H8Z8N3</accession>
<dbReference type="InterPro" id="IPR006474">
    <property type="entry name" value="Helicase_Cas3_CRISPR-ass_core"/>
</dbReference>
<evidence type="ECO:0000259" key="10">
    <source>
        <dbReference type="PROSITE" id="PS51643"/>
    </source>
</evidence>
<dbReference type="InterPro" id="IPR014001">
    <property type="entry name" value="Helicase_ATP-bd"/>
</dbReference>
<dbReference type="SMART" id="SM00487">
    <property type="entry name" value="DEXDc"/>
    <property type="match status" value="1"/>
</dbReference>
<dbReference type="Proteomes" id="UP000002964">
    <property type="component" value="Unassembled WGS sequence"/>
</dbReference>
<dbReference type="GO" id="GO:0003723">
    <property type="term" value="F:RNA binding"/>
    <property type="evidence" value="ECO:0007669"/>
    <property type="project" value="TreeGrafter"/>
</dbReference>
<dbReference type="RefSeq" id="WP_009151667.1">
    <property type="nucleotide sequence ID" value="NZ_CP121471.1"/>
</dbReference>
<evidence type="ECO:0000256" key="5">
    <source>
        <dbReference type="ARBA" id="ARBA00022741"/>
    </source>
</evidence>
<keyword evidence="11" id="KW-0255">Endonuclease</keyword>
<dbReference type="InterPro" id="IPR038257">
    <property type="entry name" value="CRISPR-assoc_Cas3_HD_sf"/>
</dbReference>
<dbReference type="HOGENOM" id="CLU_013924_2_0_6"/>
<evidence type="ECO:0000256" key="7">
    <source>
        <dbReference type="ARBA" id="ARBA00022806"/>
    </source>
</evidence>
<organism evidence="11 12">
    <name type="scientific">Thiorhodovibrio frisius</name>
    <dbReference type="NCBI Taxonomy" id="631362"/>
    <lineage>
        <taxon>Bacteria</taxon>
        <taxon>Pseudomonadati</taxon>
        <taxon>Pseudomonadota</taxon>
        <taxon>Gammaproteobacteria</taxon>
        <taxon>Chromatiales</taxon>
        <taxon>Chromatiaceae</taxon>
        <taxon>Thiorhodovibrio</taxon>
    </lineage>
</organism>
<dbReference type="STRING" id="631362.Thi970DRAFT_04959"/>
<proteinExistence type="inferred from homology"/>
<dbReference type="GO" id="GO:0046872">
    <property type="term" value="F:metal ion binding"/>
    <property type="evidence" value="ECO:0007669"/>
    <property type="project" value="UniProtKB-KW"/>
</dbReference>
<evidence type="ECO:0000256" key="4">
    <source>
        <dbReference type="ARBA" id="ARBA00022723"/>
    </source>
</evidence>
<reference evidence="12" key="1">
    <citation type="submission" date="2011-06" db="EMBL/GenBank/DDBJ databases">
        <authorList>
            <consortium name="US DOE Joint Genome Institute (JGI-PGF)"/>
            <person name="Lucas S."/>
            <person name="Han J."/>
            <person name="Lapidus A."/>
            <person name="Cheng J.-F."/>
            <person name="Goodwin L."/>
            <person name="Pitluck S."/>
            <person name="Peters L."/>
            <person name="Land M.L."/>
            <person name="Hauser L."/>
            <person name="Vogl K."/>
            <person name="Liu Z."/>
            <person name="Overmann J."/>
            <person name="Frigaard N.-U."/>
            <person name="Bryant D.A."/>
            <person name="Woyke T.J."/>
        </authorList>
    </citation>
    <scope>NUCLEOTIDE SEQUENCE [LARGE SCALE GENOMIC DNA]</scope>
    <source>
        <strain evidence="12">970</strain>
    </source>
</reference>
<dbReference type="eggNOG" id="COG1203">
    <property type="taxonomic scope" value="Bacteria"/>
</dbReference>
<gene>
    <name evidence="11" type="ORF">Thi970DRAFT_04959</name>
</gene>
<keyword evidence="5" id="KW-0547">Nucleotide-binding</keyword>
<keyword evidence="8" id="KW-0067">ATP-binding</keyword>
<evidence type="ECO:0000256" key="9">
    <source>
        <dbReference type="ARBA" id="ARBA00023118"/>
    </source>
</evidence>
<dbReference type="Pfam" id="PF22590">
    <property type="entry name" value="Cas3-like_C_2"/>
    <property type="match status" value="1"/>
</dbReference>
<evidence type="ECO:0000313" key="11">
    <source>
        <dbReference type="EMBL" id="EIC19438.1"/>
    </source>
</evidence>
<dbReference type="GO" id="GO:0003724">
    <property type="term" value="F:RNA helicase activity"/>
    <property type="evidence" value="ECO:0007669"/>
    <property type="project" value="TreeGrafter"/>
</dbReference>
<evidence type="ECO:0000256" key="3">
    <source>
        <dbReference type="ARBA" id="ARBA00022722"/>
    </source>
</evidence>
<dbReference type="Gene3D" id="1.10.3210.30">
    <property type="match status" value="1"/>
</dbReference>
<evidence type="ECO:0000313" key="12">
    <source>
        <dbReference type="Proteomes" id="UP000002964"/>
    </source>
</evidence>
<comment type="similarity">
    <text evidence="2">In the central section; belongs to the CRISPR-associated helicase Cas3 family.</text>
</comment>
<dbReference type="GO" id="GO:0004519">
    <property type="term" value="F:endonuclease activity"/>
    <property type="evidence" value="ECO:0007669"/>
    <property type="project" value="UniProtKB-KW"/>
</dbReference>
<dbReference type="InterPro" id="IPR027417">
    <property type="entry name" value="P-loop_NTPase"/>
</dbReference>
<feature type="domain" description="HD Cas3-type" evidence="10">
    <location>
        <begin position="14"/>
        <end position="218"/>
    </location>
</feature>
<keyword evidence="6" id="KW-0378">Hydrolase</keyword>
<dbReference type="NCBIfam" id="TIGR01596">
    <property type="entry name" value="cas3_HD"/>
    <property type="match status" value="1"/>
</dbReference>
<dbReference type="AlphaFoldDB" id="H8Z8N3"/>
<comment type="similarity">
    <text evidence="1">In the N-terminal section; belongs to the CRISPR-associated nuclease Cas3-HD family.</text>
</comment>
<dbReference type="GO" id="GO:0051607">
    <property type="term" value="P:defense response to virus"/>
    <property type="evidence" value="ECO:0007669"/>
    <property type="project" value="UniProtKB-KW"/>
</dbReference>
<dbReference type="NCBIfam" id="TIGR01587">
    <property type="entry name" value="cas3_core"/>
    <property type="match status" value="1"/>
</dbReference>
<dbReference type="EMBL" id="JH603171">
    <property type="protein sequence ID" value="EIC19438.1"/>
    <property type="molecule type" value="Genomic_DNA"/>
</dbReference>
<dbReference type="InterPro" id="IPR054712">
    <property type="entry name" value="Cas3-like_dom"/>
</dbReference>
<dbReference type="CDD" id="cd09641">
    <property type="entry name" value="Cas3''_I"/>
    <property type="match status" value="1"/>
</dbReference>
<sequence length="912" mass="100007">MREPYQAYWGKANQEGGFHLLSYHALDVAACGWVLLTRHGGLRARLLDHLDIDEATLVAWLTFMLALHDVGKFSYRFQCLKPDFPWLARSLPQDRRYSVRHDTLGLVLWQGALEDAVFGQFIAEQADRSSLRQLRTALDIWISAFAGHHGQPPARRRIPLREQFTPDDEKAAVAFCEQAGALLLANSPLRVDEPKALIQALKPVSWWLAGIAVLCDWLGSNADLFAYQQEPMPLPRYWNEHALPAAERAIAISGVLPLAPSGKSQRELFDYIDQPTPLQTICADIALSSTPQLLILEDLTGSGKTEASLTLAQRIQSAGAADGIYLALPTMATSNAMHARIIDKGLDQRLFVGDPSVILTHAAARLVQAMAARNAILPDAPPEADYDLAETSAANLRAAWLGDHRKKALLADLGVGTIDQALLAVLPSRHQSLRLLGLARKVLIVDEVHAYDSYMQQLLAALLRFHAFIGGHVVLLSATLPQAQRQALVDAFRAGLSAAPVALAASAYPLLTRVDAVAVEEISVAARDQAKRSVAVQCVDEVATVMHLLVDAHQHGNCACWVRNTVDDAIAALQTLRDLGVAEDSLLLFHARFALGDRLAIENKVLASFGPESDAACRRGRILIATQVVEQSLDLDFDLMVSDLAPIDLIIQRAGRLQRHARDSTGARAAREQRPSPCLHVLTQVADNDADAHWLNGLLPGTARVYRDLRVLWRTARLLADHGAIRMPEAARTLIEGVYGEDGLPVPAGIEQGSIDAESEDLANTSMGRFNALKLEQGYADPGMDYWDDIVAPTRLGEASIRVRLARWDAGRLSPWAGDQETPWSDWLAVAMSEVSIRQHWVAEAADSQEPGLEAAMEDALSKVYDQGRWSRLLPLRPIGEDAWEAEAVDGAGEPVRFRYTRMTGLVRVRDL</sequence>
<dbReference type="InterPro" id="IPR006483">
    <property type="entry name" value="CRISPR-assoc_Cas3_HD"/>
</dbReference>
<evidence type="ECO:0000256" key="1">
    <source>
        <dbReference type="ARBA" id="ARBA00006847"/>
    </source>
</evidence>
<keyword evidence="12" id="KW-1185">Reference proteome</keyword>
<name>H8Z8N3_9GAMM</name>
<protein>
    <submittedName>
        <fullName evidence="11">CRISPR-associated helicase Cas3/CRISPR-associated endonuclease Cas3-HD</fullName>
    </submittedName>
</protein>
<keyword evidence="9" id="KW-0051">Antiviral defense</keyword>
<dbReference type="Gene3D" id="3.40.50.300">
    <property type="entry name" value="P-loop containing nucleotide triphosphate hydrolases"/>
    <property type="match status" value="2"/>
</dbReference>
<keyword evidence="3" id="KW-0540">Nuclease</keyword>
<evidence type="ECO:0000256" key="6">
    <source>
        <dbReference type="ARBA" id="ARBA00022801"/>
    </source>
</evidence>
<evidence type="ECO:0000256" key="8">
    <source>
        <dbReference type="ARBA" id="ARBA00022840"/>
    </source>
</evidence>